<gene>
    <name evidence="2" type="ORF">ABFZ84_12285</name>
</gene>
<proteinExistence type="predicted"/>
<comment type="caution">
    <text evidence="2">The sequence shown here is derived from an EMBL/GenBank/DDBJ whole genome shotgun (WGS) entry which is preliminary data.</text>
</comment>
<sequence length="280" mass="30753">MIEISAQDTRIQIAPEFGCAVTQFQFGERNILRGTSSLSAVANDPREAACFPCVPWFGRLTEPLVSGTKQYAIKSNLPVCDDQFAIHGDGWVNAWVPSVVDESALTCTYLHQPTRGNYPFKYSAQQRFCATPAGLEISLGVRNESMNAIPVGLGLHPFFLRTATTRLTVSADEIWTPPSHDQPGDQRPTEPSTDFRQTNVLPDSGIDHTLLGWDGIARIENSGGVTTLRSDAPYLHLYAPIGQGYFCLEPITQLPGKFGNRLLNTGEDHVLTLSIEYTPN</sequence>
<feature type="region of interest" description="Disordered" evidence="1">
    <location>
        <begin position="174"/>
        <end position="198"/>
    </location>
</feature>
<dbReference type="InterPro" id="IPR014718">
    <property type="entry name" value="GH-type_carb-bd"/>
</dbReference>
<evidence type="ECO:0008006" key="4">
    <source>
        <dbReference type="Google" id="ProtNLM"/>
    </source>
</evidence>
<evidence type="ECO:0000313" key="2">
    <source>
        <dbReference type="EMBL" id="MEX6634324.1"/>
    </source>
</evidence>
<dbReference type="Proteomes" id="UP001560685">
    <property type="component" value="Unassembled WGS sequence"/>
</dbReference>
<dbReference type="RefSeq" id="WP_369314309.1">
    <property type="nucleotide sequence ID" value="NZ_JBEHZE010000001.1"/>
</dbReference>
<dbReference type="SUPFAM" id="SSF74650">
    <property type="entry name" value="Galactose mutarotase-like"/>
    <property type="match status" value="1"/>
</dbReference>
<feature type="compositionally biased region" description="Polar residues" evidence="1">
    <location>
        <begin position="189"/>
        <end position="198"/>
    </location>
</feature>
<evidence type="ECO:0000313" key="3">
    <source>
        <dbReference type="Proteomes" id="UP001560685"/>
    </source>
</evidence>
<keyword evidence="3" id="KW-1185">Reference proteome</keyword>
<dbReference type="InterPro" id="IPR008183">
    <property type="entry name" value="Aldose_1/G6P_1-epimerase"/>
</dbReference>
<dbReference type="InterPro" id="IPR011013">
    <property type="entry name" value="Gal_mutarotase_sf_dom"/>
</dbReference>
<dbReference type="Pfam" id="PF01263">
    <property type="entry name" value="Aldose_epim"/>
    <property type="match status" value="1"/>
</dbReference>
<name>A0ABV3Z691_9PROT</name>
<organism evidence="2 3">
    <name type="scientific">Hyphococcus lacteus</name>
    <dbReference type="NCBI Taxonomy" id="3143536"/>
    <lineage>
        <taxon>Bacteria</taxon>
        <taxon>Pseudomonadati</taxon>
        <taxon>Pseudomonadota</taxon>
        <taxon>Alphaproteobacteria</taxon>
        <taxon>Parvularculales</taxon>
        <taxon>Parvularculaceae</taxon>
        <taxon>Hyphococcus</taxon>
    </lineage>
</organism>
<accession>A0ABV3Z691</accession>
<protein>
    <recommendedName>
        <fullName evidence="4">Aldose 1-epimerase</fullName>
    </recommendedName>
</protein>
<evidence type="ECO:0000256" key="1">
    <source>
        <dbReference type="SAM" id="MobiDB-lite"/>
    </source>
</evidence>
<dbReference type="Gene3D" id="2.70.98.10">
    <property type="match status" value="1"/>
</dbReference>
<dbReference type="EMBL" id="JBEHZE010000001">
    <property type="protein sequence ID" value="MEX6634324.1"/>
    <property type="molecule type" value="Genomic_DNA"/>
</dbReference>
<reference evidence="2 3" key="1">
    <citation type="submission" date="2024-05" db="EMBL/GenBank/DDBJ databases">
        <title>Three bacterial strains, DH-69, EH-24, and ECK-19 isolated from coastal sediments.</title>
        <authorList>
            <person name="Ye Y.-Q."/>
            <person name="Du Z.-J."/>
        </authorList>
    </citation>
    <scope>NUCLEOTIDE SEQUENCE [LARGE SCALE GENOMIC DNA]</scope>
    <source>
        <strain evidence="2 3">ECK-19</strain>
    </source>
</reference>